<accession>A0A5E4N8D8</accession>
<reference evidence="1 2" key="1">
    <citation type="submission" date="2019-08" db="EMBL/GenBank/DDBJ databases">
        <authorList>
            <person name="Alioto T."/>
            <person name="Alioto T."/>
            <person name="Gomez Garrido J."/>
        </authorList>
    </citation>
    <scope>NUCLEOTIDE SEQUENCE [LARGE SCALE GENOMIC DNA]</scope>
</reference>
<protein>
    <submittedName>
        <fullName evidence="1">Uncharacterized protein</fullName>
    </submittedName>
</protein>
<keyword evidence="2" id="KW-1185">Reference proteome</keyword>
<gene>
    <name evidence="1" type="ORF">CINCED_3A014503</name>
</gene>
<dbReference type="AlphaFoldDB" id="A0A5E4N8D8"/>
<evidence type="ECO:0000313" key="2">
    <source>
        <dbReference type="Proteomes" id="UP000325440"/>
    </source>
</evidence>
<organism evidence="1 2">
    <name type="scientific">Cinara cedri</name>
    <dbReference type="NCBI Taxonomy" id="506608"/>
    <lineage>
        <taxon>Eukaryota</taxon>
        <taxon>Metazoa</taxon>
        <taxon>Ecdysozoa</taxon>
        <taxon>Arthropoda</taxon>
        <taxon>Hexapoda</taxon>
        <taxon>Insecta</taxon>
        <taxon>Pterygota</taxon>
        <taxon>Neoptera</taxon>
        <taxon>Paraneoptera</taxon>
        <taxon>Hemiptera</taxon>
        <taxon>Sternorrhyncha</taxon>
        <taxon>Aphidomorpha</taxon>
        <taxon>Aphidoidea</taxon>
        <taxon>Aphididae</taxon>
        <taxon>Lachninae</taxon>
        <taxon>Cinara</taxon>
    </lineage>
</organism>
<name>A0A5E4N8D8_9HEMI</name>
<sequence length="146" mass="16316">MKKGQYSALDLFLSTSVLAYLLWPNTTNPGYYDNIELPPHLQRLSPYSVRQGIPNLLDLLVIGCLIANLGESTQSKRVFLMSVVSSLVYVCHFHVGRQSNQVRDLSQFHATSTAVVITNASKIDDPDRSESTMLIRRIEHDIVIAA</sequence>
<dbReference type="EMBL" id="CABPRJ010001911">
    <property type="protein sequence ID" value="VVC41032.1"/>
    <property type="molecule type" value="Genomic_DNA"/>
</dbReference>
<proteinExistence type="predicted"/>
<evidence type="ECO:0000313" key="1">
    <source>
        <dbReference type="EMBL" id="VVC41032.1"/>
    </source>
</evidence>
<dbReference type="Proteomes" id="UP000325440">
    <property type="component" value="Unassembled WGS sequence"/>
</dbReference>